<evidence type="ECO:0000259" key="7">
    <source>
        <dbReference type="PROSITE" id="PS51156"/>
    </source>
</evidence>
<dbReference type="Pfam" id="PF00249">
    <property type="entry name" value="Myb_DNA-binding"/>
    <property type="match status" value="1"/>
</dbReference>
<dbReference type="SUPFAM" id="SSF46689">
    <property type="entry name" value="Homeodomain-like"/>
    <property type="match status" value="1"/>
</dbReference>
<evidence type="ECO:0000313" key="9">
    <source>
        <dbReference type="EMBL" id="KAF8764274.1"/>
    </source>
</evidence>
<dbReference type="Gene3D" id="1.10.10.60">
    <property type="entry name" value="Homeodomain-like"/>
    <property type="match status" value="1"/>
</dbReference>
<evidence type="ECO:0000256" key="4">
    <source>
        <dbReference type="ARBA" id="ARBA00022833"/>
    </source>
</evidence>
<reference evidence="9" key="1">
    <citation type="journal article" date="2020" name="bioRxiv">
        <title>Chromosome-level reference genome of the European wasp spider Argiope bruennichi: a resource for studies on range expansion and evolutionary adaptation.</title>
        <authorList>
            <person name="Sheffer M.M."/>
            <person name="Hoppe A."/>
            <person name="Krehenwinkel H."/>
            <person name="Uhl G."/>
            <person name="Kuss A.W."/>
            <person name="Jensen L."/>
            <person name="Jensen C."/>
            <person name="Gillespie R.G."/>
            <person name="Hoff K.J."/>
            <person name="Prost S."/>
        </authorList>
    </citation>
    <scope>NUCLEOTIDE SEQUENCE</scope>
</reference>
<dbReference type="InterPro" id="IPR001005">
    <property type="entry name" value="SANT/Myb"/>
</dbReference>
<dbReference type="GO" id="GO:0000122">
    <property type="term" value="P:negative regulation of transcription by RNA polymerase II"/>
    <property type="evidence" value="ECO:0007669"/>
    <property type="project" value="TreeGrafter"/>
</dbReference>
<evidence type="ECO:0000259" key="8">
    <source>
        <dbReference type="PROSITE" id="PS51293"/>
    </source>
</evidence>
<reference evidence="9" key="2">
    <citation type="submission" date="2020-06" db="EMBL/GenBank/DDBJ databases">
        <authorList>
            <person name="Sheffer M."/>
        </authorList>
    </citation>
    <scope>NUCLEOTIDE SEQUENCE</scope>
</reference>
<evidence type="ECO:0000256" key="3">
    <source>
        <dbReference type="ARBA" id="ARBA00022771"/>
    </source>
</evidence>
<dbReference type="AlphaFoldDB" id="A0A8T0E4V7"/>
<sequence>MSERPVNLKVKKKVYMKSTSEEEETSVKRVGSEFQAKIPKLEKLNFTDIIKTDKDNCLWCSSILPEDEVVDYLKSVRLLRRRGLNEEKALIFLHRNNYDTEEALGKFKLFPDGSFTSEEWSENEARRFENGIEQFGKDFNSVQKVVQTKNIKEIVEFYYLWKKTERHDVFLKKKSASPYKQKQKKKMYLITDCTEYFEDVIDVERQVQTRSRSRLRKIETIELKD</sequence>
<comment type="caution">
    <text evidence="9">The sequence shown here is derived from an EMBL/GenBank/DDBJ whole genome shotgun (WGS) entry which is preliminary data.</text>
</comment>
<dbReference type="InterPro" id="IPR017884">
    <property type="entry name" value="SANT_dom"/>
</dbReference>
<dbReference type="GO" id="GO:0003714">
    <property type="term" value="F:transcription corepressor activity"/>
    <property type="evidence" value="ECO:0007669"/>
    <property type="project" value="TreeGrafter"/>
</dbReference>
<dbReference type="Proteomes" id="UP000807504">
    <property type="component" value="Unassembled WGS sequence"/>
</dbReference>
<feature type="domain" description="SANT" evidence="8">
    <location>
        <begin position="117"/>
        <end position="166"/>
    </location>
</feature>
<keyword evidence="6" id="KW-0539">Nucleus</keyword>
<feature type="domain" description="ELM2" evidence="7">
    <location>
        <begin position="26"/>
        <end position="111"/>
    </location>
</feature>
<dbReference type="Pfam" id="PF01448">
    <property type="entry name" value="ELM2"/>
    <property type="match status" value="1"/>
</dbReference>
<gene>
    <name evidence="9" type="ORF">HNY73_022365</name>
</gene>
<proteinExistence type="predicted"/>
<dbReference type="GO" id="GO:0003677">
    <property type="term" value="F:DNA binding"/>
    <property type="evidence" value="ECO:0007669"/>
    <property type="project" value="UniProtKB-KW"/>
</dbReference>
<dbReference type="PANTHER" id="PTHR10865">
    <property type="entry name" value="METASTASIS-ASSOCIATED PROTEIN AND MESODERM INDUCTION EARLY RESPONSE PROTEIN"/>
    <property type="match status" value="1"/>
</dbReference>
<evidence type="ECO:0000256" key="6">
    <source>
        <dbReference type="ARBA" id="ARBA00023242"/>
    </source>
</evidence>
<name>A0A8T0E4V7_ARGBR</name>
<dbReference type="GO" id="GO:0008270">
    <property type="term" value="F:zinc ion binding"/>
    <property type="evidence" value="ECO:0007669"/>
    <property type="project" value="UniProtKB-KW"/>
</dbReference>
<dbReference type="GO" id="GO:0005654">
    <property type="term" value="C:nucleoplasm"/>
    <property type="evidence" value="ECO:0007669"/>
    <property type="project" value="TreeGrafter"/>
</dbReference>
<dbReference type="EMBL" id="JABXBU010002231">
    <property type="protein sequence ID" value="KAF8764274.1"/>
    <property type="molecule type" value="Genomic_DNA"/>
</dbReference>
<evidence type="ECO:0000256" key="5">
    <source>
        <dbReference type="ARBA" id="ARBA00023125"/>
    </source>
</evidence>
<evidence type="ECO:0000256" key="2">
    <source>
        <dbReference type="ARBA" id="ARBA00022723"/>
    </source>
</evidence>
<keyword evidence="2" id="KW-0479">Metal-binding</keyword>
<accession>A0A8T0E4V7</accession>
<evidence type="ECO:0000313" key="10">
    <source>
        <dbReference type="Proteomes" id="UP000807504"/>
    </source>
</evidence>
<dbReference type="PANTHER" id="PTHR10865:SF28">
    <property type="entry name" value="ELM2 DOMAIN-CONTAINING PROTEIN"/>
    <property type="match status" value="1"/>
</dbReference>
<keyword evidence="4" id="KW-0862">Zinc</keyword>
<dbReference type="InterPro" id="IPR040138">
    <property type="entry name" value="MIER/MTA"/>
</dbReference>
<dbReference type="InterPro" id="IPR000949">
    <property type="entry name" value="ELM2_dom"/>
</dbReference>
<keyword evidence="3" id="KW-0863">Zinc-finger</keyword>
<dbReference type="InterPro" id="IPR009057">
    <property type="entry name" value="Homeodomain-like_sf"/>
</dbReference>
<dbReference type="GO" id="GO:0042826">
    <property type="term" value="F:histone deacetylase binding"/>
    <property type="evidence" value="ECO:0007669"/>
    <property type="project" value="TreeGrafter"/>
</dbReference>
<evidence type="ECO:0000256" key="1">
    <source>
        <dbReference type="ARBA" id="ARBA00004123"/>
    </source>
</evidence>
<dbReference type="SMART" id="SM00717">
    <property type="entry name" value="SANT"/>
    <property type="match status" value="1"/>
</dbReference>
<dbReference type="PROSITE" id="PS51293">
    <property type="entry name" value="SANT"/>
    <property type="match status" value="1"/>
</dbReference>
<dbReference type="PROSITE" id="PS51156">
    <property type="entry name" value="ELM2"/>
    <property type="match status" value="1"/>
</dbReference>
<keyword evidence="10" id="KW-1185">Reference proteome</keyword>
<dbReference type="FunFam" id="1.10.10.60:FF:000012">
    <property type="entry name" value="Metastasis-associated 1 family, member 3"/>
    <property type="match status" value="1"/>
</dbReference>
<organism evidence="9 10">
    <name type="scientific">Argiope bruennichi</name>
    <name type="common">Wasp spider</name>
    <name type="synonym">Aranea bruennichi</name>
    <dbReference type="NCBI Taxonomy" id="94029"/>
    <lineage>
        <taxon>Eukaryota</taxon>
        <taxon>Metazoa</taxon>
        <taxon>Ecdysozoa</taxon>
        <taxon>Arthropoda</taxon>
        <taxon>Chelicerata</taxon>
        <taxon>Arachnida</taxon>
        <taxon>Araneae</taxon>
        <taxon>Araneomorphae</taxon>
        <taxon>Entelegynae</taxon>
        <taxon>Araneoidea</taxon>
        <taxon>Araneidae</taxon>
        <taxon>Argiope</taxon>
    </lineage>
</organism>
<comment type="subcellular location">
    <subcellularLocation>
        <location evidence="1">Nucleus</location>
    </subcellularLocation>
</comment>
<keyword evidence="5" id="KW-0238">DNA-binding</keyword>
<protein>
    <submittedName>
        <fullName evidence="9">Mesoderm induction early response protein 1 like protein</fullName>
    </submittedName>
</protein>